<dbReference type="InterPro" id="IPR006104">
    <property type="entry name" value="Glyco_hydro_2_N"/>
</dbReference>
<dbReference type="InterPro" id="IPR006103">
    <property type="entry name" value="Glyco_hydro_2_cat"/>
</dbReference>
<evidence type="ECO:0000259" key="6">
    <source>
        <dbReference type="Pfam" id="PF02836"/>
    </source>
</evidence>
<dbReference type="Pfam" id="PF00703">
    <property type="entry name" value="Glyco_hydro_2"/>
    <property type="match status" value="1"/>
</dbReference>
<dbReference type="GO" id="GO:0004553">
    <property type="term" value="F:hydrolase activity, hydrolyzing O-glycosyl compounds"/>
    <property type="evidence" value="ECO:0007669"/>
    <property type="project" value="InterPro"/>
</dbReference>
<keyword evidence="4" id="KW-0812">Transmembrane</keyword>
<evidence type="ECO:0000313" key="10">
    <source>
        <dbReference type="Proteomes" id="UP000095713"/>
    </source>
</evidence>
<sequence>MNKIQPIKSLILLICINISLFLYTNTIQSQQKFSTAGFFEVEGSKRKVSNFNPGWRFYKGDVKGAEALNFDDSNWVGANLPHGLEVLPENASGGRNYQGKAWYRKEFTVKEEELNGKVFLYFEAVMGVAKVWVNGTQVAEHYGGYLPFAADVSHVLNKKGKNVVAVMTDNSDSKLYPPGKHQAGLDFSYLGGIYRDTYLIKTSSVHVTLTELSKTVAGGGVFVGTLDVNGNNAKMEVRTEVANASPKTQHITIKSVLEDANKKPIKTIIQKVKLVPTQSKQLAKQFSVNNVRLWHPDDPYLHFVRTDIIVNGKVVDQMRTRIGIRLFEMKGAEGLFVNKKYIGKKLIGVNRHQDYAYVGNALPNTSHYRDVKQLREGGSNIIRVGHYPQDDAFYDACDELGVLTTTANPGWHFFNFKAKIFEDRLYEDSHNLVRKDRNRPSILLWETALNETPAQPGHVMNNMHKAAHSEYPFPGMFTVTDHEEAKKGGLDVYYHGHDKNINSFNREFGDGGEVDDWYSQNSVVRVKRSWGEKAMLEQSLRQAEYLSNVFKTEKVRLGGAMWAGIDHQRGYHPDPFLGGHLNVLRLPRYTHYVYKSQYEPDYKLNGIETGPMIYNTNELTQLSPKDIVLYSNCDEIKLTWLGKDLGTQKPSTDPKYDGLPHPPFVFKNVFDLEQLKFKKKGKEGPNIQMIAEGIINGKVVVKDVKTYAQRSEKIKLSIDHQGLDLIADGSDYIPVRATIVDRNGTKKVLAEEHVYFEVEGPAEIIGGIQNLGNPAKSSFGIATALIKATTKSGKITVRAHVKGLKSDEITLESKSVTMALFYDKKYMSQSKKTDKNKIIIEQVKEEELPKDVKVLQEELKMLRLELVGKNQALMDLRSKSKK</sequence>
<keyword evidence="10" id="KW-1185">Reference proteome</keyword>
<keyword evidence="2" id="KW-0378">Hydrolase</keyword>
<dbReference type="SUPFAM" id="SSF49303">
    <property type="entry name" value="beta-Galactosidase/glucuronidase domain"/>
    <property type="match status" value="1"/>
</dbReference>
<dbReference type="InterPro" id="IPR017853">
    <property type="entry name" value="GH"/>
</dbReference>
<comment type="similarity">
    <text evidence="1">Belongs to the glycosyl hydrolase 2 family.</text>
</comment>
<dbReference type="Gene3D" id="2.60.40.10">
    <property type="entry name" value="Immunoglobulins"/>
    <property type="match status" value="2"/>
</dbReference>
<dbReference type="InterPro" id="IPR040605">
    <property type="entry name" value="Glyco_hydro2_dom5"/>
</dbReference>
<dbReference type="STRING" id="1849968.A8C32_16910"/>
<dbReference type="OrthoDB" id="9801077at2"/>
<feature type="transmembrane region" description="Helical" evidence="4">
    <location>
        <begin position="7"/>
        <end position="24"/>
    </location>
</feature>
<dbReference type="Pfam" id="PF02837">
    <property type="entry name" value="Glyco_hydro_2_N"/>
    <property type="match status" value="1"/>
</dbReference>
<evidence type="ECO:0000256" key="3">
    <source>
        <dbReference type="ARBA" id="ARBA00023295"/>
    </source>
</evidence>
<keyword evidence="4" id="KW-0472">Membrane</keyword>
<dbReference type="InterPro" id="IPR008979">
    <property type="entry name" value="Galactose-bd-like_sf"/>
</dbReference>
<dbReference type="InterPro" id="IPR006101">
    <property type="entry name" value="Glyco_hydro_2"/>
</dbReference>
<dbReference type="InterPro" id="IPR036156">
    <property type="entry name" value="Beta-gal/glucu_dom_sf"/>
</dbReference>
<feature type="domain" description="Glycoside hydrolase family 2 immunoglobulin-like beta-sandwich" evidence="5">
    <location>
        <begin position="226"/>
        <end position="325"/>
    </location>
</feature>
<proteinExistence type="inferred from homology"/>
<dbReference type="EMBL" id="MDJD01000046">
    <property type="protein sequence ID" value="OEK07660.1"/>
    <property type="molecule type" value="Genomic_DNA"/>
</dbReference>
<dbReference type="PANTHER" id="PTHR42732:SF1">
    <property type="entry name" value="BETA-MANNOSIDASE"/>
    <property type="match status" value="1"/>
</dbReference>
<dbReference type="Proteomes" id="UP000095713">
    <property type="component" value="Unassembled WGS sequence"/>
</dbReference>
<keyword evidence="4" id="KW-1133">Transmembrane helix</keyword>
<dbReference type="InterPro" id="IPR006102">
    <property type="entry name" value="Ig-like_GH2"/>
</dbReference>
<evidence type="ECO:0000259" key="8">
    <source>
        <dbReference type="Pfam" id="PF18565"/>
    </source>
</evidence>
<evidence type="ECO:0000256" key="1">
    <source>
        <dbReference type="ARBA" id="ARBA00007401"/>
    </source>
</evidence>
<dbReference type="PRINTS" id="PR00132">
    <property type="entry name" value="GLHYDRLASE2"/>
</dbReference>
<evidence type="ECO:0000313" key="9">
    <source>
        <dbReference type="EMBL" id="OEK07660.1"/>
    </source>
</evidence>
<dbReference type="PANTHER" id="PTHR42732">
    <property type="entry name" value="BETA-GALACTOSIDASE"/>
    <property type="match status" value="1"/>
</dbReference>
<keyword evidence="3" id="KW-0326">Glycosidase</keyword>
<dbReference type="InterPro" id="IPR051913">
    <property type="entry name" value="GH2_Domain-Containing"/>
</dbReference>
<gene>
    <name evidence="9" type="ORF">A8C32_16910</name>
</gene>
<dbReference type="SUPFAM" id="SSF49373">
    <property type="entry name" value="Invasin/intimin cell-adhesion fragments"/>
    <property type="match status" value="1"/>
</dbReference>
<dbReference type="AlphaFoldDB" id="A0A1E5T8G5"/>
<comment type="caution">
    <text evidence="9">The sequence shown here is derived from an EMBL/GenBank/DDBJ whole genome shotgun (WGS) entry which is preliminary data.</text>
</comment>
<dbReference type="GO" id="GO:0005975">
    <property type="term" value="P:carbohydrate metabolic process"/>
    <property type="evidence" value="ECO:0007669"/>
    <property type="project" value="InterPro"/>
</dbReference>
<evidence type="ECO:0000256" key="2">
    <source>
        <dbReference type="ARBA" id="ARBA00022801"/>
    </source>
</evidence>
<dbReference type="InterPro" id="IPR008964">
    <property type="entry name" value="Invasin/intimin_cell_adhesion"/>
</dbReference>
<dbReference type="Gene3D" id="2.60.120.260">
    <property type="entry name" value="Galactose-binding domain-like"/>
    <property type="match status" value="1"/>
</dbReference>
<accession>A0A1E5T8G5</accession>
<feature type="domain" description="Glycoside hydrolase family 2" evidence="8">
    <location>
        <begin position="714"/>
        <end position="810"/>
    </location>
</feature>
<dbReference type="SUPFAM" id="SSF51445">
    <property type="entry name" value="(Trans)glycosidases"/>
    <property type="match status" value="1"/>
</dbReference>
<dbReference type="Pfam" id="PF18565">
    <property type="entry name" value="Glyco_hydro2_C5"/>
    <property type="match status" value="1"/>
</dbReference>
<dbReference type="InterPro" id="IPR013783">
    <property type="entry name" value="Ig-like_fold"/>
</dbReference>
<protein>
    <submittedName>
        <fullName evidence="9">Beta-galactosidase</fullName>
    </submittedName>
</protein>
<dbReference type="Pfam" id="PF02836">
    <property type="entry name" value="Glyco_hydro_2_C"/>
    <property type="match status" value="1"/>
</dbReference>
<evidence type="ECO:0000259" key="5">
    <source>
        <dbReference type="Pfam" id="PF00703"/>
    </source>
</evidence>
<feature type="domain" description="Glycoside hydrolase family 2 catalytic" evidence="6">
    <location>
        <begin position="333"/>
        <end position="466"/>
    </location>
</feature>
<organism evidence="9 10">
    <name type="scientific">Flavivirga aquatica</name>
    <dbReference type="NCBI Taxonomy" id="1849968"/>
    <lineage>
        <taxon>Bacteria</taxon>
        <taxon>Pseudomonadati</taxon>
        <taxon>Bacteroidota</taxon>
        <taxon>Flavobacteriia</taxon>
        <taxon>Flavobacteriales</taxon>
        <taxon>Flavobacteriaceae</taxon>
        <taxon>Flavivirga</taxon>
    </lineage>
</organism>
<reference evidence="9 10" key="1">
    <citation type="submission" date="2016-05" db="EMBL/GenBank/DDBJ databases">
        <title>Draft Genome Sequence of Algibacter sp. Strain SK-16 Isolated from the Surface Water of Aburatsubo Inlet.</title>
        <authorList>
            <person name="Wong S.-K."/>
            <person name="Yoshizawa S."/>
            <person name="Nakajima Y."/>
            <person name="Ogura Y."/>
            <person name="Tetsuya H."/>
            <person name="Hamasaki K."/>
        </authorList>
    </citation>
    <scope>NUCLEOTIDE SEQUENCE [LARGE SCALE GENOMIC DNA]</scope>
    <source>
        <strain evidence="9 10">SK-16</strain>
    </source>
</reference>
<dbReference type="Gene3D" id="3.20.20.80">
    <property type="entry name" value="Glycosidases"/>
    <property type="match status" value="1"/>
</dbReference>
<name>A0A1E5T8G5_9FLAO</name>
<dbReference type="RefSeq" id="WP_069830605.1">
    <property type="nucleotide sequence ID" value="NZ_MDJD01000046.1"/>
</dbReference>
<feature type="domain" description="Glycosyl hydrolases family 2 sugar binding" evidence="7">
    <location>
        <begin position="93"/>
        <end position="202"/>
    </location>
</feature>
<evidence type="ECO:0000256" key="4">
    <source>
        <dbReference type="SAM" id="Phobius"/>
    </source>
</evidence>
<dbReference type="SUPFAM" id="SSF49785">
    <property type="entry name" value="Galactose-binding domain-like"/>
    <property type="match status" value="1"/>
</dbReference>
<evidence type="ECO:0000259" key="7">
    <source>
        <dbReference type="Pfam" id="PF02837"/>
    </source>
</evidence>